<dbReference type="EMBL" id="DAAVPZ010000028">
    <property type="protein sequence ID" value="HAF6279764.1"/>
    <property type="molecule type" value="Genomic_DNA"/>
</dbReference>
<gene>
    <name evidence="2" type="ORF">G9F26_003959</name>
</gene>
<protein>
    <submittedName>
        <fullName evidence="2">Uncharacterized protein</fullName>
    </submittedName>
</protein>
<accession>A0A750I0U9</accession>
<keyword evidence="1" id="KW-0812">Transmembrane</keyword>
<proteinExistence type="predicted"/>
<reference evidence="2" key="2">
    <citation type="submission" date="2020-02" db="EMBL/GenBank/DDBJ databases">
        <authorList>
            <consortium name="NCBI Pathogen Detection Project"/>
        </authorList>
    </citation>
    <scope>NUCLEOTIDE SEQUENCE</scope>
    <source>
        <strain evidence="2">MA.CK_93/00002981</strain>
    </source>
</reference>
<reference evidence="2" key="1">
    <citation type="journal article" date="2018" name="Genome Biol.">
        <title>SKESA: strategic k-mer extension for scrupulous assemblies.</title>
        <authorList>
            <person name="Souvorov A."/>
            <person name="Agarwala R."/>
            <person name="Lipman D.J."/>
        </authorList>
    </citation>
    <scope>NUCLEOTIDE SEQUENCE</scope>
    <source>
        <strain evidence="2">MA.CK_93/00002981</strain>
    </source>
</reference>
<evidence type="ECO:0000256" key="1">
    <source>
        <dbReference type="SAM" id="Phobius"/>
    </source>
</evidence>
<sequence length="50" mass="5829">MEAINDLANEIPFLLISSLFGLWFFAWILGFVSAHLLRSVFDMFYRSVDD</sequence>
<evidence type="ECO:0000313" key="2">
    <source>
        <dbReference type="EMBL" id="HAF6279764.1"/>
    </source>
</evidence>
<organism evidence="2">
    <name type="scientific">Salmonella enterica</name>
    <name type="common">Salmonella choleraesuis</name>
    <dbReference type="NCBI Taxonomy" id="28901"/>
    <lineage>
        <taxon>Bacteria</taxon>
        <taxon>Pseudomonadati</taxon>
        <taxon>Pseudomonadota</taxon>
        <taxon>Gammaproteobacteria</taxon>
        <taxon>Enterobacterales</taxon>
        <taxon>Enterobacteriaceae</taxon>
        <taxon>Salmonella</taxon>
    </lineage>
</organism>
<dbReference type="AlphaFoldDB" id="A0A750I0U9"/>
<feature type="transmembrane region" description="Helical" evidence="1">
    <location>
        <begin position="12"/>
        <end position="37"/>
    </location>
</feature>
<keyword evidence="1" id="KW-1133">Transmembrane helix</keyword>
<name>A0A750I0U9_SALER</name>
<keyword evidence="1" id="KW-0472">Membrane</keyword>
<comment type="caution">
    <text evidence="2">The sequence shown here is derived from an EMBL/GenBank/DDBJ whole genome shotgun (WGS) entry which is preliminary data.</text>
</comment>